<dbReference type="InterPro" id="IPR056773">
    <property type="entry name" value="WHD_ORC2"/>
</dbReference>
<comment type="function">
    <text evidence="6">Component of the origin recognition complex (ORC) that binds origins of replication. DNA-binding is ATP-dependent. ORC is required to assemble the pre-replication complex necessary to initiate DNA replication.</text>
</comment>
<name>A0A5S6QS96_TRIMR</name>
<dbReference type="InterPro" id="IPR056772">
    <property type="entry name" value="RecA-like_ORC2"/>
</dbReference>
<organism evidence="10 11">
    <name type="scientific">Trichuris muris</name>
    <name type="common">Mouse whipworm</name>
    <dbReference type="NCBI Taxonomy" id="70415"/>
    <lineage>
        <taxon>Eukaryota</taxon>
        <taxon>Metazoa</taxon>
        <taxon>Ecdysozoa</taxon>
        <taxon>Nematoda</taxon>
        <taxon>Enoplea</taxon>
        <taxon>Dorylaimia</taxon>
        <taxon>Trichinellida</taxon>
        <taxon>Trichuridae</taxon>
        <taxon>Trichuris</taxon>
    </lineage>
</organism>
<dbReference type="GO" id="GO:0003688">
    <property type="term" value="F:DNA replication origin binding"/>
    <property type="evidence" value="ECO:0007669"/>
    <property type="project" value="UniProtKB-UniRule"/>
</dbReference>
<evidence type="ECO:0000256" key="6">
    <source>
        <dbReference type="RuleBase" id="RU368084"/>
    </source>
</evidence>
<comment type="subunit">
    <text evidence="6">Component of the origin recognition complex (ORC).</text>
</comment>
<protein>
    <recommendedName>
        <fullName evidence="3 6">Origin recognition complex subunit 2</fullName>
    </recommendedName>
</protein>
<comment type="subcellular location">
    <subcellularLocation>
        <location evidence="1 6">Nucleus</location>
    </subcellularLocation>
</comment>
<dbReference type="GO" id="GO:0006260">
    <property type="term" value="P:DNA replication"/>
    <property type="evidence" value="ECO:0007669"/>
    <property type="project" value="UniProtKB-UniRule"/>
</dbReference>
<keyword evidence="10" id="KW-1185">Reference proteome</keyword>
<evidence type="ECO:0000256" key="1">
    <source>
        <dbReference type="ARBA" id="ARBA00004123"/>
    </source>
</evidence>
<proteinExistence type="inferred from homology"/>
<reference evidence="11" key="1">
    <citation type="submission" date="2019-12" db="UniProtKB">
        <authorList>
            <consortium name="WormBaseParasite"/>
        </authorList>
    </citation>
    <scope>IDENTIFICATION</scope>
</reference>
<dbReference type="Pfam" id="PF24882">
    <property type="entry name" value="WHD_ORC2"/>
    <property type="match status" value="1"/>
</dbReference>
<dbReference type="PANTHER" id="PTHR14052">
    <property type="entry name" value="ORIGIN RECOGNITION COMPLEX SUBUNIT 2"/>
    <property type="match status" value="1"/>
</dbReference>
<feature type="domain" description="Origin recognition complex subunit 2 RecA-like" evidence="8">
    <location>
        <begin position="80"/>
        <end position="246"/>
    </location>
</feature>
<dbReference type="Pfam" id="PF04084">
    <property type="entry name" value="RecA-like_ORC2"/>
    <property type="match status" value="1"/>
</dbReference>
<dbReference type="STRING" id="70415.A0A5S6QS96"/>
<dbReference type="PANTHER" id="PTHR14052:SF0">
    <property type="entry name" value="ORIGIN RECOGNITION COMPLEX SUBUNIT 2"/>
    <property type="match status" value="1"/>
</dbReference>
<keyword evidence="4 6" id="KW-0235">DNA replication</keyword>
<feature type="domain" description="Origin recognition complex subunit 2 winged-helix" evidence="9">
    <location>
        <begin position="312"/>
        <end position="364"/>
    </location>
</feature>
<evidence type="ECO:0000313" key="10">
    <source>
        <dbReference type="Proteomes" id="UP000046395"/>
    </source>
</evidence>
<dbReference type="WBParaSite" id="TMUE_2000010100.1">
    <property type="protein sequence ID" value="TMUE_2000010100.1"/>
    <property type="gene ID" value="WBGene00291409"/>
</dbReference>
<dbReference type="Proteomes" id="UP000046395">
    <property type="component" value="Unassembled WGS sequence"/>
</dbReference>
<evidence type="ECO:0000256" key="5">
    <source>
        <dbReference type="ARBA" id="ARBA00023242"/>
    </source>
</evidence>
<dbReference type="AlphaFoldDB" id="A0A5S6QS96"/>
<evidence type="ECO:0000256" key="7">
    <source>
        <dbReference type="SAM" id="MobiDB-lite"/>
    </source>
</evidence>
<evidence type="ECO:0000256" key="2">
    <source>
        <dbReference type="ARBA" id="ARBA00007421"/>
    </source>
</evidence>
<dbReference type="InterPro" id="IPR007220">
    <property type="entry name" value="ORC2"/>
</dbReference>
<feature type="region of interest" description="Disordered" evidence="7">
    <location>
        <begin position="18"/>
        <end position="55"/>
    </location>
</feature>
<comment type="similarity">
    <text evidence="2 6">Belongs to the ORC2 family.</text>
</comment>
<evidence type="ECO:0000256" key="3">
    <source>
        <dbReference type="ARBA" id="ARBA00019080"/>
    </source>
</evidence>
<accession>A0A5S6QS96</accession>
<keyword evidence="5 6" id="KW-0539">Nucleus</keyword>
<feature type="compositionally biased region" description="Acidic residues" evidence="7">
    <location>
        <begin position="39"/>
        <end position="50"/>
    </location>
</feature>
<dbReference type="GO" id="GO:0005664">
    <property type="term" value="C:nuclear origin of replication recognition complex"/>
    <property type="evidence" value="ECO:0007669"/>
    <property type="project" value="UniProtKB-UniRule"/>
</dbReference>
<evidence type="ECO:0000313" key="11">
    <source>
        <dbReference type="WBParaSite" id="TMUE_2000010100.1"/>
    </source>
</evidence>
<evidence type="ECO:0000259" key="8">
    <source>
        <dbReference type="Pfam" id="PF04084"/>
    </source>
</evidence>
<evidence type="ECO:0000256" key="4">
    <source>
        <dbReference type="ARBA" id="ARBA00022705"/>
    </source>
</evidence>
<evidence type="ECO:0000259" key="9">
    <source>
        <dbReference type="Pfam" id="PF24882"/>
    </source>
</evidence>
<sequence>MATCSHNSDMNIAARQYFERKGNAMRSKRRASGERSQAEDEDDKDEEDMADHDPPLRQLRQLLSGELGVKESNKAAEKAMKSLDSQFPVWMLYLSEGFNLLLYGYGSKAELLERFRKRELDGRYSHFLIKGYEPQLNLCRALRVLAEKLNLPPVRRWGEQAGSITSAARMADHIRTGLAKLKQPIDVVILVPSLDGVALRTFANRQAIYLLAQIPEIHLIASVDHRNSAFLFDDAKLTLGNFIWIEATTHKSYSTEILAGESKILGLTRKMDKCKHSLGSLECVWASLTSKGIAAFVHLGQMALQSNTGGEVAFWDWYRRCLDDFVVSSEASLRHHLVEFQDHHLVSTKTRSDGTDILHLEIDQQLLREFLKQHGINVEDEDN</sequence>